<dbReference type="GeneID" id="302994618"/>
<protein>
    <submittedName>
        <fullName evidence="2">Uncharacterized protein</fullName>
    </submittedName>
</protein>
<dbReference type="RefSeq" id="WP_134842965.1">
    <property type="nucleotide sequence ID" value="NZ_SGVY01000008.1"/>
</dbReference>
<feature type="region of interest" description="Disordered" evidence="1">
    <location>
        <begin position="30"/>
        <end position="52"/>
    </location>
</feature>
<dbReference type="Proteomes" id="UP000297872">
    <property type="component" value="Unassembled WGS sequence"/>
</dbReference>
<evidence type="ECO:0000256" key="1">
    <source>
        <dbReference type="SAM" id="MobiDB-lite"/>
    </source>
</evidence>
<evidence type="ECO:0000313" key="2">
    <source>
        <dbReference type="EMBL" id="TFH83069.1"/>
    </source>
</evidence>
<keyword evidence="3" id="KW-1185">Reference proteome</keyword>
<sequence length="97" mass="11772">MKEVRRNTADQRKTKEETRWRLKEYDSVSIENDERKPGKRSKKLQLPGLKTKKAPTSRRDYFKVFKMFQQFCTLCSYDFIFENQFCFTCAKLIKLLM</sequence>
<reference evidence="2 3" key="1">
    <citation type="submission" date="2019-02" db="EMBL/GenBank/DDBJ databases">
        <title>Draft Genome Sequence of the Prevotella sp. BCRC 81118, Isolated from Human Feces.</title>
        <authorList>
            <person name="Huang C.-H."/>
        </authorList>
    </citation>
    <scope>NUCLEOTIDE SEQUENCE [LARGE SCALE GENOMIC DNA]</scope>
    <source>
        <strain evidence="2 3">BCRC 81118</strain>
    </source>
</reference>
<name>A0A4Y8VR64_9BACT</name>
<evidence type="ECO:0000313" key="3">
    <source>
        <dbReference type="Proteomes" id="UP000297872"/>
    </source>
</evidence>
<dbReference type="EMBL" id="SGVY01000008">
    <property type="protein sequence ID" value="TFH83069.1"/>
    <property type="molecule type" value="Genomic_DNA"/>
</dbReference>
<gene>
    <name evidence="2" type="ORF">EXN75_04825</name>
</gene>
<accession>A0A4Y8VR64</accession>
<proteinExistence type="predicted"/>
<dbReference type="AlphaFoldDB" id="A0A4Y8VR64"/>
<organism evidence="2 3">
    <name type="scientific">Segatella hominis</name>
    <dbReference type="NCBI Taxonomy" id="2518605"/>
    <lineage>
        <taxon>Bacteria</taxon>
        <taxon>Pseudomonadati</taxon>
        <taxon>Bacteroidota</taxon>
        <taxon>Bacteroidia</taxon>
        <taxon>Bacteroidales</taxon>
        <taxon>Prevotellaceae</taxon>
        <taxon>Segatella</taxon>
    </lineage>
</organism>
<comment type="caution">
    <text evidence="2">The sequence shown here is derived from an EMBL/GenBank/DDBJ whole genome shotgun (WGS) entry which is preliminary data.</text>
</comment>